<accession>A0A3S9MY04</accession>
<dbReference type="RefSeq" id="WP_126447030.1">
    <property type="nucleotide sequence ID" value="NZ_CP034549.1"/>
</dbReference>
<protein>
    <recommendedName>
        <fullName evidence="4">DUF4595 domain-containing protein</fullName>
    </recommendedName>
</protein>
<name>A0A3S9MY04_9FLAO</name>
<reference evidence="2 3" key="1">
    <citation type="submission" date="2018-12" db="EMBL/GenBank/DDBJ databases">
        <title>Complete genome of Nonlabens sp. MJ115.</title>
        <authorList>
            <person name="Choi H.S."/>
            <person name="Jung J."/>
        </authorList>
    </citation>
    <scope>NUCLEOTIDE SEQUENCE [LARGE SCALE GENOMIC DNA]</scope>
    <source>
        <strain evidence="2 3">MJ115</strain>
    </source>
</reference>
<dbReference type="KEGG" id="noj:EJ995_07110"/>
<dbReference type="EMBL" id="CP034549">
    <property type="protein sequence ID" value="AZQ44012.1"/>
    <property type="molecule type" value="Genomic_DNA"/>
</dbReference>
<proteinExistence type="predicted"/>
<evidence type="ECO:0008006" key="4">
    <source>
        <dbReference type="Google" id="ProtNLM"/>
    </source>
</evidence>
<evidence type="ECO:0000256" key="1">
    <source>
        <dbReference type="SAM" id="SignalP"/>
    </source>
</evidence>
<keyword evidence="3" id="KW-1185">Reference proteome</keyword>
<gene>
    <name evidence="2" type="ORF">EJ995_07110</name>
</gene>
<keyword evidence="1" id="KW-0732">Signal</keyword>
<dbReference type="Proteomes" id="UP000279600">
    <property type="component" value="Chromosome"/>
</dbReference>
<feature type="signal peptide" evidence="1">
    <location>
        <begin position="1"/>
        <end position="18"/>
    </location>
</feature>
<feature type="chain" id="PRO_5019116129" description="DUF4595 domain-containing protein" evidence="1">
    <location>
        <begin position="19"/>
        <end position="407"/>
    </location>
</feature>
<dbReference type="AlphaFoldDB" id="A0A3S9MY04"/>
<organism evidence="2 3">
    <name type="scientific">Nonlabens ponticola</name>
    <dbReference type="NCBI Taxonomy" id="2496866"/>
    <lineage>
        <taxon>Bacteria</taxon>
        <taxon>Pseudomonadati</taxon>
        <taxon>Bacteroidota</taxon>
        <taxon>Flavobacteriia</taxon>
        <taxon>Flavobacteriales</taxon>
        <taxon>Flavobacteriaceae</taxon>
        <taxon>Nonlabens</taxon>
    </lineage>
</organism>
<evidence type="ECO:0000313" key="2">
    <source>
        <dbReference type="EMBL" id="AZQ44012.1"/>
    </source>
</evidence>
<evidence type="ECO:0000313" key="3">
    <source>
        <dbReference type="Proteomes" id="UP000279600"/>
    </source>
</evidence>
<sequence length="407" mass="47358">MKYLITVLIVIFTANAVAQDWNAGELLKSIEVVDPIEALGNSLNRVKMQNVESADPKASAMVITYYELDGDSLKKYNERTISIEEERSIQPEWRFVKQRKLENTTTALEFVRDGKTFTRHHFIVDGDQLITKYSETDSISYHYDLKKRLVRTDYFEQEARIRDGSVAYEDEQSDNGEMIVNEETVIQDNDGDYEDVELIEEAAEVIEVVEDEYTDDIIRLLPAPVMKPVKTTFYTYYENDRITSIRTIENQAYQYNPQVDLLTDKLKSFTYDGERMLTAIESKRSLETIKDLPANNSLVYWVENVVDDQVPYKVAETDIALSYTDEPNVFTLTEYRTRQGERKQRVSVLITRGKNGVTSMEGTSDNYRFLNTFEYDENGYLIKETEESYRDGALARKLVKKREFLYE</sequence>